<organism evidence="1 2">
    <name type="scientific">Splendidivirga corallicola</name>
    <dbReference type="NCBI Taxonomy" id="3051826"/>
    <lineage>
        <taxon>Bacteria</taxon>
        <taxon>Pseudomonadati</taxon>
        <taxon>Bacteroidota</taxon>
        <taxon>Cytophagia</taxon>
        <taxon>Cytophagales</taxon>
        <taxon>Splendidivirgaceae</taxon>
        <taxon>Splendidivirga</taxon>
    </lineage>
</organism>
<dbReference type="EMBL" id="JAUJEA010000003">
    <property type="protein sequence ID" value="MDN5201569.1"/>
    <property type="molecule type" value="Genomic_DNA"/>
</dbReference>
<evidence type="ECO:0000313" key="2">
    <source>
        <dbReference type="Proteomes" id="UP001172082"/>
    </source>
</evidence>
<keyword evidence="2" id="KW-1185">Reference proteome</keyword>
<protein>
    <submittedName>
        <fullName evidence="1">Uncharacterized protein</fullName>
    </submittedName>
</protein>
<gene>
    <name evidence="1" type="ORF">QQ008_09360</name>
</gene>
<proteinExistence type="predicted"/>
<reference evidence="1" key="1">
    <citation type="submission" date="2023-06" db="EMBL/GenBank/DDBJ databases">
        <title>Genomic of Parafulvivirga corallium.</title>
        <authorList>
            <person name="Wang G."/>
        </authorList>
    </citation>
    <scope>NUCLEOTIDE SEQUENCE</scope>
    <source>
        <strain evidence="1">BMA10</strain>
    </source>
</reference>
<name>A0ABT8KMX3_9BACT</name>
<sequence>MDAENQALEEIFNHLKNKASLKQKTYRNIVEVFKMLKKEASDITKKLQQKIKKVDSSISVSLTEKNEFEFHIKFAGDLLIFSLQSNIVTFNSEYVIMKSDYVKESTDRGYFGQIYVYNFLADSIKYNRMEDPGYLIGRLLVNSESHFYVEGTEQLSFLFTDIQNNIISEQWLRLLVEKAMLSSISNDLIGANYPDIQNTTLRHKMKDNVPMGQGQKLGFHMSYMNEIK</sequence>
<accession>A0ABT8KMX3</accession>
<dbReference type="RefSeq" id="WP_346751597.1">
    <property type="nucleotide sequence ID" value="NZ_JAUJEA010000003.1"/>
</dbReference>
<evidence type="ECO:0000313" key="1">
    <source>
        <dbReference type="EMBL" id="MDN5201569.1"/>
    </source>
</evidence>
<dbReference type="Proteomes" id="UP001172082">
    <property type="component" value="Unassembled WGS sequence"/>
</dbReference>
<comment type="caution">
    <text evidence="1">The sequence shown here is derived from an EMBL/GenBank/DDBJ whole genome shotgun (WGS) entry which is preliminary data.</text>
</comment>